<keyword evidence="1" id="KW-0808">Transferase</keyword>
<feature type="compositionally biased region" description="Acidic residues" evidence="5">
    <location>
        <begin position="647"/>
        <end position="657"/>
    </location>
</feature>
<feature type="compositionally biased region" description="Acidic residues" evidence="5">
    <location>
        <begin position="504"/>
        <end position="517"/>
    </location>
</feature>
<feature type="region of interest" description="Disordered" evidence="5">
    <location>
        <begin position="781"/>
        <end position="817"/>
    </location>
</feature>
<dbReference type="Gene3D" id="1.10.510.10">
    <property type="entry name" value="Transferase(Phosphotransferase) domain 1"/>
    <property type="match status" value="1"/>
</dbReference>
<reference evidence="7 8" key="1">
    <citation type="submission" date="2024-01" db="EMBL/GenBank/DDBJ databases">
        <title>Comparative genomics of Cryptococcus and Kwoniella reveals pathogenesis evolution and contrasting modes of karyotype evolution via chromosome fusion or intercentromeric recombination.</title>
        <authorList>
            <person name="Coelho M.A."/>
            <person name="David-Palma M."/>
            <person name="Shea T."/>
            <person name="Bowers K."/>
            <person name="McGinley-Smith S."/>
            <person name="Mohammad A.W."/>
            <person name="Gnirke A."/>
            <person name="Yurkov A.M."/>
            <person name="Nowrousian M."/>
            <person name="Sun S."/>
            <person name="Cuomo C.A."/>
            <person name="Heitman J."/>
        </authorList>
    </citation>
    <scope>NUCLEOTIDE SEQUENCE [LARGE SCALE GENOMIC DNA]</scope>
    <source>
        <strain evidence="7 8">PYCC6329</strain>
    </source>
</reference>
<dbReference type="KEGG" id="ker:91103521"/>
<proteinExistence type="predicted"/>
<gene>
    <name evidence="7" type="ORF">V865_004720</name>
</gene>
<dbReference type="RefSeq" id="XP_066084594.1">
    <property type="nucleotide sequence ID" value="XM_066228497.1"/>
</dbReference>
<name>A0AAX4KK11_9TREE</name>
<evidence type="ECO:0000313" key="7">
    <source>
        <dbReference type="EMBL" id="WWD06627.1"/>
    </source>
</evidence>
<feature type="compositionally biased region" description="Basic residues" evidence="5">
    <location>
        <begin position="117"/>
        <end position="127"/>
    </location>
</feature>
<dbReference type="GO" id="GO:0004674">
    <property type="term" value="F:protein serine/threonine kinase activity"/>
    <property type="evidence" value="ECO:0007669"/>
    <property type="project" value="TreeGrafter"/>
</dbReference>
<dbReference type="EMBL" id="CP144089">
    <property type="protein sequence ID" value="WWD06627.1"/>
    <property type="molecule type" value="Genomic_DNA"/>
</dbReference>
<dbReference type="InterPro" id="IPR000719">
    <property type="entry name" value="Prot_kinase_dom"/>
</dbReference>
<feature type="region of interest" description="Disordered" evidence="5">
    <location>
        <begin position="1"/>
        <end position="198"/>
    </location>
</feature>
<accession>A0AAX4KK11</accession>
<feature type="compositionally biased region" description="Acidic residues" evidence="5">
    <location>
        <begin position="584"/>
        <end position="608"/>
    </location>
</feature>
<evidence type="ECO:0000256" key="3">
    <source>
        <dbReference type="ARBA" id="ARBA00022777"/>
    </source>
</evidence>
<dbReference type="SUPFAM" id="SSF56112">
    <property type="entry name" value="Protein kinase-like (PK-like)"/>
    <property type="match status" value="1"/>
</dbReference>
<dbReference type="InterPro" id="IPR011009">
    <property type="entry name" value="Kinase-like_dom_sf"/>
</dbReference>
<dbReference type="PANTHER" id="PTHR44329:SF288">
    <property type="entry name" value="MITOGEN-ACTIVATED PROTEIN KINASE KINASE KINASE 20"/>
    <property type="match status" value="1"/>
</dbReference>
<feature type="compositionally biased region" description="Acidic residues" evidence="5">
    <location>
        <begin position="527"/>
        <end position="536"/>
    </location>
</feature>
<feature type="compositionally biased region" description="Basic and acidic residues" evidence="5">
    <location>
        <begin position="376"/>
        <end position="402"/>
    </location>
</feature>
<feature type="compositionally biased region" description="Acidic residues" evidence="5">
    <location>
        <begin position="187"/>
        <end position="198"/>
    </location>
</feature>
<feature type="compositionally biased region" description="Acidic residues" evidence="5">
    <location>
        <begin position="473"/>
        <end position="483"/>
    </location>
</feature>
<evidence type="ECO:0000259" key="6">
    <source>
        <dbReference type="PROSITE" id="PS50011"/>
    </source>
</evidence>
<dbReference type="Proteomes" id="UP001358614">
    <property type="component" value="Chromosome 1"/>
</dbReference>
<feature type="compositionally biased region" description="Basic and acidic residues" evidence="5">
    <location>
        <begin position="461"/>
        <end position="472"/>
    </location>
</feature>
<feature type="domain" description="Protein kinase" evidence="6">
    <location>
        <begin position="886"/>
        <end position="1149"/>
    </location>
</feature>
<feature type="compositionally biased region" description="Polar residues" evidence="5">
    <location>
        <begin position="99"/>
        <end position="116"/>
    </location>
</feature>
<feature type="compositionally biased region" description="Basic and acidic residues" evidence="5">
    <location>
        <begin position="78"/>
        <end position="87"/>
    </location>
</feature>
<feature type="compositionally biased region" description="Basic residues" evidence="5">
    <location>
        <begin position="354"/>
        <end position="374"/>
    </location>
</feature>
<feature type="compositionally biased region" description="Acidic residues" evidence="5">
    <location>
        <begin position="150"/>
        <end position="159"/>
    </location>
</feature>
<feature type="compositionally biased region" description="Acidic residues" evidence="5">
    <location>
        <begin position="57"/>
        <end position="77"/>
    </location>
</feature>
<evidence type="ECO:0000313" key="8">
    <source>
        <dbReference type="Proteomes" id="UP001358614"/>
    </source>
</evidence>
<feature type="compositionally biased region" description="Basic and acidic residues" evidence="5">
    <location>
        <begin position="574"/>
        <end position="583"/>
    </location>
</feature>
<organism evidence="7 8">
    <name type="scientific">Kwoniella europaea PYCC6329</name>
    <dbReference type="NCBI Taxonomy" id="1423913"/>
    <lineage>
        <taxon>Eukaryota</taxon>
        <taxon>Fungi</taxon>
        <taxon>Dikarya</taxon>
        <taxon>Basidiomycota</taxon>
        <taxon>Agaricomycotina</taxon>
        <taxon>Tremellomycetes</taxon>
        <taxon>Tremellales</taxon>
        <taxon>Cryptococcaceae</taxon>
        <taxon>Kwoniella</taxon>
    </lineage>
</organism>
<dbReference type="GO" id="GO:0005524">
    <property type="term" value="F:ATP binding"/>
    <property type="evidence" value="ECO:0007669"/>
    <property type="project" value="UniProtKB-KW"/>
</dbReference>
<feature type="compositionally biased region" description="Low complexity" evidence="5">
    <location>
        <begin position="301"/>
        <end position="320"/>
    </location>
</feature>
<evidence type="ECO:0000256" key="1">
    <source>
        <dbReference type="ARBA" id="ARBA00022679"/>
    </source>
</evidence>
<keyword evidence="4" id="KW-0067">ATP-binding</keyword>
<feature type="compositionally biased region" description="Low complexity" evidence="5">
    <location>
        <begin position="789"/>
        <end position="804"/>
    </location>
</feature>
<evidence type="ECO:0000256" key="2">
    <source>
        <dbReference type="ARBA" id="ARBA00022741"/>
    </source>
</evidence>
<keyword evidence="8" id="KW-1185">Reference proteome</keyword>
<keyword evidence="2" id="KW-0547">Nucleotide-binding</keyword>
<evidence type="ECO:0000256" key="5">
    <source>
        <dbReference type="SAM" id="MobiDB-lite"/>
    </source>
</evidence>
<dbReference type="Pfam" id="PF00069">
    <property type="entry name" value="Pkinase"/>
    <property type="match status" value="1"/>
</dbReference>
<protein>
    <recommendedName>
        <fullName evidence="6">Protein kinase domain-containing protein</fullName>
    </recommendedName>
</protein>
<feature type="compositionally biased region" description="Basic and acidic residues" evidence="5">
    <location>
        <begin position="128"/>
        <end position="139"/>
    </location>
</feature>
<dbReference type="PANTHER" id="PTHR44329">
    <property type="entry name" value="SERINE/THREONINE-PROTEIN KINASE TNNI3K-RELATED"/>
    <property type="match status" value="1"/>
</dbReference>
<dbReference type="InterPro" id="IPR051681">
    <property type="entry name" value="Ser/Thr_Kinases-Pseudokinases"/>
</dbReference>
<dbReference type="AlphaFoldDB" id="A0AAX4KK11"/>
<dbReference type="PROSITE" id="PS50011">
    <property type="entry name" value="PROTEIN_KINASE_DOM"/>
    <property type="match status" value="1"/>
</dbReference>
<evidence type="ECO:0000256" key="4">
    <source>
        <dbReference type="ARBA" id="ARBA00022840"/>
    </source>
</evidence>
<feature type="compositionally biased region" description="Low complexity" evidence="5">
    <location>
        <begin position="407"/>
        <end position="420"/>
    </location>
</feature>
<sequence length="1153" mass="128728">MHRLVKARSQHFASSPRKTATPLITKHTLYNGKHPPKRRRLGSEAFVISRPVITSDGSDDEDVSFDVTEDDDDDDDGGLPRRGESSRSRSQKVLPLSSEIGQQIINKSTKSNINRKSISRKPKGKGKAKAETVNGHENDVFGDGNGNLENNEEGEDDENGSSSTSPRKRKRSHVDPDSSADSGSWIEMEEDEEEPEFIAESDQHLIDSAPANALHRLRKAELIRLWKVAGMWNEEDDVGSVTSVDDENDAGMGKKDLVDGLIAARKSFDRLISPLPSSPSRMSPRRKATIESVEIHHLHRSTSSSQQHSPNSSSSSGGRPVRARVVGDTDATPRAIPRTRSRVRLAETTLIRTAPRRTKDRRKSMVKNGFRGRSKSMGEDKGDKKARFGDDVKSPGKGLLDRRTRRSSTLSSAYTTTDTSQDGDSLPPRQTPHRIKRQSGNHGYTPRQTRKSKSKSTPARKLVDGDRSKITQDADEETEDDEPTPLVNRLRSRGRASYIKEMSSEVEADDEENENEHDADNATVQGEDTEESDEENSPAPSRNLRSRDKLIDSDVSMVSSKKGRSLPSRGAKKKAIEALKGGESDTEMEVDEDVEVPIEGDDDEDMEQDERPRTRAQNKAHTSPPKPSTPPRRLTRRLSRHSPTTADSDEETAEPPESELTATPDSPSPQPEEDILVTPGQIHTTRSGKAFGVMQSRRKRLRQEARDDPDMEVDEDDEEEEDEETDEDESFEADIDLTDATVSSLTRLLRDELVQMCEARGIEVGGTKPQLAKALLEWRDEQNQGESVNSNPSSSATAKPSSSSGKEKSIKNKKSKSKKIIHAIGSNVHVPGKTTPVLLRDHIHAEDPATPPISDEYNKPVASEAELNLDLQELGLEDSIIKPSQLIKLEKIGSGGFKDVFVGKLRGRKVAISEFRGHLSEMDIRELKLLAEFSHPNIVRFRGICIPEDSTHVPCMLVSELCENGDLFDYIRNVPCPSLRRVLNLMLDIARGLEYLHTRKPSIIHRDCKSSNILINRSGQAKVGDFGLARVKNSTRSMIRSLVGTVNWQAPELWHPHPRYDYKVDVFSAGMVYWEMMSGWIGDKKYPWEGHNEHYIYDVVGAKQKRPSVAGLRKHWGDEPVNLMERMWHQDPAERPTMTDVVADLESLISELR</sequence>
<dbReference type="CDD" id="cd13999">
    <property type="entry name" value="STKc_MAP3K-like"/>
    <property type="match status" value="1"/>
</dbReference>
<feature type="compositionally biased region" description="Acidic residues" evidence="5">
    <location>
        <begin position="709"/>
        <end position="736"/>
    </location>
</feature>
<feature type="region of interest" description="Disordered" evidence="5">
    <location>
        <begin position="298"/>
        <end position="736"/>
    </location>
</feature>
<keyword evidence="3" id="KW-0418">Kinase</keyword>
<dbReference type="GeneID" id="91103521"/>